<dbReference type="RefSeq" id="YP_009820524.1">
    <property type="nucleotide sequence ID" value="NC_048169.1"/>
</dbReference>
<evidence type="ECO:0000313" key="1">
    <source>
        <dbReference type="EMBL" id="QBP33227.1"/>
    </source>
</evidence>
<proteinExistence type="predicted"/>
<dbReference type="KEGG" id="vg:55011962"/>
<sequence>MNVIGKVLHEYAMQIENQYNDLRRDFGEHYTFSRYDVKSNFSGHMVVALSFGVYGGTRDVREHTVDLDELLTAIFNESATAYFMEQP</sequence>
<reference evidence="1 2" key="1">
    <citation type="submission" date="2019-02" db="EMBL/GenBank/DDBJ databases">
        <authorList>
            <person name="Rowley M."/>
            <person name="Stucki C."/>
            <person name="Ghiringhelli B."/>
            <person name="Naegele L."/>
            <person name="Emmons C.B."/>
            <person name="Slowan-Pomeroy T."/>
            <person name="Briggs L.A."/>
            <person name="Garlena R.A."/>
            <person name="Russell D.A."/>
            <person name="Pope W.H."/>
            <person name="Molloy S.D."/>
            <person name="Jacobs-Sera D."/>
            <person name="Hatfull G.F."/>
        </authorList>
    </citation>
    <scope>NUCLEOTIDE SEQUENCE [LARGE SCALE GENOMIC DNA]</scope>
</reference>
<dbReference type="GeneID" id="55011962"/>
<name>A0A482JLH8_9CAUD</name>
<protein>
    <submittedName>
        <fullName evidence="1">Uncharacterized protein</fullName>
    </submittedName>
</protein>
<dbReference type="Proteomes" id="UP000295568">
    <property type="component" value="Segment"/>
</dbReference>
<keyword evidence="2" id="KW-1185">Reference proteome</keyword>
<gene>
    <name evidence="1" type="primary">5</name>
    <name evidence="1" type="ORF">SEA_BRUTONGASTER_5</name>
</gene>
<dbReference type="EMBL" id="MK524501">
    <property type="protein sequence ID" value="QBP33227.1"/>
    <property type="molecule type" value="Genomic_DNA"/>
</dbReference>
<organism evidence="1 2">
    <name type="scientific">Gordonia phage BrutonGaster</name>
    <dbReference type="NCBI Taxonomy" id="2530116"/>
    <lineage>
        <taxon>Viruses</taxon>
        <taxon>Duplodnaviria</taxon>
        <taxon>Heunggongvirae</taxon>
        <taxon>Uroviricota</taxon>
        <taxon>Caudoviricetes</taxon>
        <taxon>Oneupvirus</taxon>
        <taxon>Oneupvirus brutongaster</taxon>
    </lineage>
</organism>
<accession>A0A482JLH8</accession>
<evidence type="ECO:0000313" key="2">
    <source>
        <dbReference type="Proteomes" id="UP000295568"/>
    </source>
</evidence>